<dbReference type="EMBL" id="JAAWWK010000001">
    <property type="protein sequence ID" value="NKI15863.1"/>
    <property type="molecule type" value="Genomic_DNA"/>
</dbReference>
<gene>
    <name evidence="2" type="ORF">HCU74_00385</name>
</gene>
<dbReference type="Gene3D" id="3.30.200.20">
    <property type="entry name" value="Phosphorylase Kinase, domain 1"/>
    <property type="match status" value="1"/>
</dbReference>
<dbReference type="InterPro" id="IPR041726">
    <property type="entry name" value="ACAD10_11_N"/>
</dbReference>
<dbReference type="RefSeq" id="WP_168448421.1">
    <property type="nucleotide sequence ID" value="NZ_JAAWWK010000001.1"/>
</dbReference>
<comment type="caution">
    <text evidence="2">The sequence shown here is derived from an EMBL/GenBank/DDBJ whole genome shotgun (WGS) entry which is preliminary data.</text>
</comment>
<evidence type="ECO:0000313" key="3">
    <source>
        <dbReference type="Proteomes" id="UP000765845"/>
    </source>
</evidence>
<dbReference type="Gene3D" id="3.90.1200.10">
    <property type="match status" value="1"/>
</dbReference>
<dbReference type="InterPro" id="IPR011009">
    <property type="entry name" value="Kinase-like_dom_sf"/>
</dbReference>
<evidence type="ECO:0000259" key="1">
    <source>
        <dbReference type="Pfam" id="PF01636"/>
    </source>
</evidence>
<protein>
    <submittedName>
        <fullName evidence="2">Phosphotransferase family protein</fullName>
    </submittedName>
</protein>
<name>A0ABX1GB91_9GAMM</name>
<dbReference type="PANTHER" id="PTHR21310">
    <property type="entry name" value="AMINOGLYCOSIDE PHOSPHOTRANSFERASE-RELATED-RELATED"/>
    <property type="match status" value="1"/>
</dbReference>
<keyword evidence="3" id="KW-1185">Reference proteome</keyword>
<dbReference type="CDD" id="cd05154">
    <property type="entry name" value="ACAD10_11_N-like"/>
    <property type="match status" value="1"/>
</dbReference>
<organism evidence="2 3">
    <name type="scientific">Spongiibacter thalassae</name>
    <dbReference type="NCBI Taxonomy" id="2721624"/>
    <lineage>
        <taxon>Bacteria</taxon>
        <taxon>Pseudomonadati</taxon>
        <taxon>Pseudomonadota</taxon>
        <taxon>Gammaproteobacteria</taxon>
        <taxon>Cellvibrionales</taxon>
        <taxon>Spongiibacteraceae</taxon>
        <taxon>Spongiibacter</taxon>
    </lineage>
</organism>
<dbReference type="InterPro" id="IPR002575">
    <property type="entry name" value="Aminoglycoside_PTrfase"/>
</dbReference>
<sequence>MSDMSSAMDEAVAAAKSNYAVIDNKKLKVFLGKIFEADVNILQVQGGAEKSGSSSGILIFDAAIEHEEGQELKKLVLRYDPESNDRLFFEYDLESQYVLIKKLQDSGLPLPKVYGIDVSGDCLGVSGFIMDCVVGLPIPTSLFASGPLVEASDEQRENIYQQILGTLVSIHSLDLAEFGLADYTKIAPGDTAQEKLINWWWKTWDWAKPEGFERLVPVRQWLLDNAPVENNMVLMHGDPNLGNYMLDNGKVTAILDWELSSIGSPELDLAIQVLSMEAHMPYADQLPVTPPTQEQWLSYYYEAGGRPLKNFDYFRKQAAYQILVCLGSMCNYLPESVSASYKVMAEFYWAEVEG</sequence>
<feature type="domain" description="Aminoglycoside phosphotransferase" evidence="1">
    <location>
        <begin position="99"/>
        <end position="273"/>
    </location>
</feature>
<reference evidence="2 3" key="1">
    <citation type="submission" date="2020-04" db="EMBL/GenBank/DDBJ databases">
        <authorList>
            <person name="Yoon J."/>
        </authorList>
    </citation>
    <scope>NUCLEOTIDE SEQUENCE [LARGE SCALE GENOMIC DNA]</scope>
    <source>
        <strain evidence="2 3">KMU-166</strain>
    </source>
</reference>
<accession>A0ABX1GB91</accession>
<dbReference type="SUPFAM" id="SSF56112">
    <property type="entry name" value="Protein kinase-like (PK-like)"/>
    <property type="match status" value="1"/>
</dbReference>
<evidence type="ECO:0000313" key="2">
    <source>
        <dbReference type="EMBL" id="NKI15863.1"/>
    </source>
</evidence>
<dbReference type="InterPro" id="IPR051678">
    <property type="entry name" value="AGP_Transferase"/>
</dbReference>
<dbReference type="Pfam" id="PF01636">
    <property type="entry name" value="APH"/>
    <property type="match status" value="1"/>
</dbReference>
<dbReference type="Proteomes" id="UP000765845">
    <property type="component" value="Unassembled WGS sequence"/>
</dbReference>
<proteinExistence type="predicted"/>